<evidence type="ECO:0000313" key="5">
    <source>
        <dbReference type="Proteomes" id="UP001159405"/>
    </source>
</evidence>
<dbReference type="CDD" id="cd00185">
    <property type="entry name" value="TNFRSF"/>
    <property type="match status" value="1"/>
</dbReference>
<dbReference type="InterPro" id="IPR001368">
    <property type="entry name" value="TNFR/NGFR_Cys_rich_reg"/>
</dbReference>
<feature type="chain" id="PRO_5046141899" description="TNFR-Cys domain-containing protein" evidence="2">
    <location>
        <begin position="20"/>
        <end position="177"/>
    </location>
</feature>
<feature type="repeat" description="TNFR-Cys" evidence="1">
    <location>
        <begin position="57"/>
        <end position="98"/>
    </location>
</feature>
<evidence type="ECO:0000313" key="4">
    <source>
        <dbReference type="EMBL" id="CAH3115425.1"/>
    </source>
</evidence>
<keyword evidence="1" id="KW-1015">Disulfide bond</keyword>
<feature type="disulfide bond" evidence="1">
    <location>
        <begin position="58"/>
        <end position="73"/>
    </location>
</feature>
<reference evidence="4 5" key="1">
    <citation type="submission" date="2022-05" db="EMBL/GenBank/DDBJ databases">
        <authorList>
            <consortium name="Genoscope - CEA"/>
            <person name="William W."/>
        </authorList>
    </citation>
    <scope>NUCLEOTIDE SEQUENCE [LARGE SCALE GENOMIC DNA]</scope>
</reference>
<dbReference type="PROSITE" id="PS50050">
    <property type="entry name" value="TNFR_NGFR_2"/>
    <property type="match status" value="1"/>
</dbReference>
<dbReference type="PANTHER" id="PTHR46605:SF2">
    <property type="entry name" value="TNFR-CYS DOMAIN-CONTAINING PROTEIN"/>
    <property type="match status" value="1"/>
</dbReference>
<organism evidence="4 5">
    <name type="scientific">Porites lobata</name>
    <dbReference type="NCBI Taxonomy" id="104759"/>
    <lineage>
        <taxon>Eukaryota</taxon>
        <taxon>Metazoa</taxon>
        <taxon>Cnidaria</taxon>
        <taxon>Anthozoa</taxon>
        <taxon>Hexacorallia</taxon>
        <taxon>Scleractinia</taxon>
        <taxon>Fungiina</taxon>
        <taxon>Poritidae</taxon>
        <taxon>Porites</taxon>
    </lineage>
</organism>
<dbReference type="SMART" id="SM00208">
    <property type="entry name" value="TNFR"/>
    <property type="match status" value="1"/>
</dbReference>
<keyword evidence="5" id="KW-1185">Reference proteome</keyword>
<feature type="signal peptide" evidence="2">
    <location>
        <begin position="1"/>
        <end position="19"/>
    </location>
</feature>
<evidence type="ECO:0000256" key="2">
    <source>
        <dbReference type="SAM" id="SignalP"/>
    </source>
</evidence>
<comment type="caution">
    <text evidence="4">The sequence shown here is derived from an EMBL/GenBank/DDBJ whole genome shotgun (WGS) entry which is preliminary data.</text>
</comment>
<sequence length="177" mass="19691">MKEISIFIVFLVLFVCADAQHHDCNFDEFYNSTTDSCVKCPACPAGKGFTKGCRCESCISGHYNDGKEGRRYCETCQWCEAMNKIEIKACTVKSDAVCKCPRGKYETRDGDCKECSYCCGENWEQSSRVESACKEQGLGRCICKPSFYCPKNPTTPIVTTAARTTTGTPIMPTKKKP</sequence>
<dbReference type="Proteomes" id="UP001159405">
    <property type="component" value="Unassembled WGS sequence"/>
</dbReference>
<evidence type="ECO:0000259" key="3">
    <source>
        <dbReference type="PROSITE" id="PS50050"/>
    </source>
</evidence>
<protein>
    <recommendedName>
        <fullName evidence="3">TNFR-Cys domain-containing protein</fullName>
    </recommendedName>
</protein>
<dbReference type="EMBL" id="CALNXK010000028">
    <property type="protein sequence ID" value="CAH3115425.1"/>
    <property type="molecule type" value="Genomic_DNA"/>
</dbReference>
<keyword evidence="2" id="KW-0732">Signal</keyword>
<gene>
    <name evidence="4" type="ORF">PLOB_00023655</name>
</gene>
<dbReference type="PANTHER" id="PTHR46605">
    <property type="entry name" value="TUMOR NECROSIS FACTOR RECEPTOR"/>
    <property type="match status" value="1"/>
</dbReference>
<comment type="caution">
    <text evidence="1">Lacks conserved residue(s) required for the propagation of feature annotation.</text>
</comment>
<dbReference type="InterPro" id="IPR052302">
    <property type="entry name" value="Neurotrophin_rcpt-DD"/>
</dbReference>
<dbReference type="Gene3D" id="2.10.50.10">
    <property type="entry name" value="Tumor Necrosis Factor Receptor, subunit A, domain 2"/>
    <property type="match status" value="1"/>
</dbReference>
<accession>A0ABN8NSG2</accession>
<proteinExistence type="predicted"/>
<name>A0ABN8NSG2_9CNID</name>
<evidence type="ECO:0000256" key="1">
    <source>
        <dbReference type="PROSITE-ProRule" id="PRU00206"/>
    </source>
</evidence>
<feature type="domain" description="TNFR-Cys" evidence="3">
    <location>
        <begin position="57"/>
        <end position="98"/>
    </location>
</feature>